<evidence type="ECO:0000313" key="4">
    <source>
        <dbReference type="EMBL" id="KFO35359.1"/>
    </source>
</evidence>
<dbReference type="GO" id="GO:0022627">
    <property type="term" value="C:cytosolic small ribosomal subunit"/>
    <property type="evidence" value="ECO:0007669"/>
    <property type="project" value="TreeGrafter"/>
</dbReference>
<evidence type="ECO:0000256" key="1">
    <source>
        <dbReference type="ARBA" id="ARBA00035407"/>
    </source>
</evidence>
<evidence type="ECO:0000313" key="5">
    <source>
        <dbReference type="Proteomes" id="UP000028990"/>
    </source>
</evidence>
<name>A0A091DT89_FUKDA</name>
<keyword evidence="5" id="KW-1185">Reference proteome</keyword>
<dbReference type="GO" id="GO:0003723">
    <property type="term" value="F:RNA binding"/>
    <property type="evidence" value="ECO:0007669"/>
    <property type="project" value="InterPro"/>
</dbReference>
<dbReference type="GO" id="GO:0006412">
    <property type="term" value="P:translation"/>
    <property type="evidence" value="ECO:0007669"/>
    <property type="project" value="InterPro"/>
</dbReference>
<dbReference type="PANTHER" id="PTHR13718:SF4">
    <property type="entry name" value="40S RIBOSOMAL PROTEIN S2"/>
    <property type="match status" value="1"/>
</dbReference>
<feature type="domain" description="S5 DRBM" evidence="3">
    <location>
        <begin position="46"/>
        <end position="109"/>
    </location>
</feature>
<dbReference type="InterPro" id="IPR000851">
    <property type="entry name" value="Ribosomal_uS5"/>
</dbReference>
<dbReference type="PROSITE" id="PS50881">
    <property type="entry name" value="S5_DSRBD"/>
    <property type="match status" value="1"/>
</dbReference>
<evidence type="ECO:0000256" key="2">
    <source>
        <dbReference type="PROSITE-ProRule" id="PRU00268"/>
    </source>
</evidence>
<keyword evidence="2 4" id="KW-0689">Ribosomal protein</keyword>
<dbReference type="EMBL" id="KN121817">
    <property type="protein sequence ID" value="KFO35359.1"/>
    <property type="molecule type" value="Genomic_DNA"/>
</dbReference>
<evidence type="ECO:0000259" key="3">
    <source>
        <dbReference type="PROSITE" id="PS50881"/>
    </source>
</evidence>
<organism evidence="4 5">
    <name type="scientific">Fukomys damarensis</name>
    <name type="common">Damaraland mole rat</name>
    <name type="synonym">Cryptomys damarensis</name>
    <dbReference type="NCBI Taxonomy" id="885580"/>
    <lineage>
        <taxon>Eukaryota</taxon>
        <taxon>Metazoa</taxon>
        <taxon>Chordata</taxon>
        <taxon>Craniata</taxon>
        <taxon>Vertebrata</taxon>
        <taxon>Euteleostomi</taxon>
        <taxon>Mammalia</taxon>
        <taxon>Eutheria</taxon>
        <taxon>Euarchontoglires</taxon>
        <taxon>Glires</taxon>
        <taxon>Rodentia</taxon>
        <taxon>Hystricomorpha</taxon>
        <taxon>Bathyergidae</taxon>
        <taxon>Fukomys</taxon>
    </lineage>
</organism>
<dbReference type="Pfam" id="PF00333">
    <property type="entry name" value="Ribosomal_S5"/>
    <property type="match status" value="1"/>
</dbReference>
<dbReference type="SUPFAM" id="SSF54768">
    <property type="entry name" value="dsRNA-binding domain-like"/>
    <property type="match status" value="1"/>
</dbReference>
<dbReference type="Gene3D" id="3.30.160.20">
    <property type="match status" value="1"/>
</dbReference>
<gene>
    <name evidence="4" type="ORF">H920_03232</name>
</gene>
<protein>
    <recommendedName>
        <fullName evidence="1">40S ribosomal protein S2</fullName>
    </recommendedName>
</protein>
<dbReference type="FunFam" id="3.30.160.20:FF:000133">
    <property type="entry name" value="40S ribosomal protein S2"/>
    <property type="match status" value="1"/>
</dbReference>
<dbReference type="Proteomes" id="UP000028990">
    <property type="component" value="Unassembled WGS sequence"/>
</dbReference>
<accession>A0A091DT89</accession>
<dbReference type="AlphaFoldDB" id="A0A091DT89"/>
<dbReference type="GO" id="GO:0003735">
    <property type="term" value="F:structural constituent of ribosome"/>
    <property type="evidence" value="ECO:0007669"/>
    <property type="project" value="UniProtKB-UniRule"/>
</dbReference>
<dbReference type="PANTHER" id="PTHR13718">
    <property type="entry name" value="RIBOSOMAL S SUBUNIT"/>
    <property type="match status" value="1"/>
</dbReference>
<dbReference type="InterPro" id="IPR013810">
    <property type="entry name" value="Ribosomal_uS5_N"/>
</dbReference>
<sequence>MQSLRWQGGEVEDKEWIPVNKLGGLVKDMNIKSPVEIYLFFLGTSLKHEILKIMLVQKQTHAGQQTRFKAFVTIVDYNSHTDPGIKCYREAATAIQGTIILAELSIVPLWRGY</sequence>
<reference evidence="4 5" key="1">
    <citation type="submission" date="2013-11" db="EMBL/GenBank/DDBJ databases">
        <title>The Damaraland mole rat (Fukomys damarensis) genome and evolution of African mole rats.</title>
        <authorList>
            <person name="Gladyshev V.N."/>
            <person name="Fang X."/>
        </authorList>
    </citation>
    <scope>NUCLEOTIDE SEQUENCE [LARGE SCALE GENOMIC DNA]</scope>
    <source>
        <tissue evidence="4">Liver</tissue>
    </source>
</reference>
<proteinExistence type="predicted"/>
<keyword evidence="2" id="KW-0687">Ribonucleoprotein</keyword>